<proteinExistence type="predicted"/>
<evidence type="ECO:0000313" key="1">
    <source>
        <dbReference type="EMBL" id="MDE1346810.1"/>
    </source>
</evidence>
<evidence type="ECO:0000313" key="2">
    <source>
        <dbReference type="Proteomes" id="UP001140978"/>
    </source>
</evidence>
<protein>
    <submittedName>
        <fullName evidence="1">Uncharacterized protein</fullName>
    </submittedName>
</protein>
<dbReference type="Proteomes" id="UP001140978">
    <property type="component" value="Unassembled WGS sequence"/>
</dbReference>
<dbReference type="AlphaFoldDB" id="A0A9X4FAS4"/>
<dbReference type="EMBL" id="JAKNAX010000024">
    <property type="protein sequence ID" value="MDE1346810.1"/>
    <property type="molecule type" value="Genomic_DNA"/>
</dbReference>
<dbReference type="RefSeq" id="WP_176313311.1">
    <property type="nucleotide sequence ID" value="NZ_JAKNAX010000024.1"/>
</dbReference>
<name>A0A9X4FAS4_9VIBR</name>
<sequence>MESKITGEQGAAIFRLVRSDSCISEDKIINWNEISSCEGEGLSYNVTLTLIDASDNIKAGGVWLSTGPIIIARYGDRKFYSGPDGGGYSNTGVFGKGYSEPSNLYWWELVNITLDGGDWITSL</sequence>
<gene>
    <name evidence="1" type="ORF">L9X51_10245</name>
</gene>
<comment type="caution">
    <text evidence="1">The sequence shown here is derived from an EMBL/GenBank/DDBJ whole genome shotgun (WGS) entry which is preliminary data.</text>
</comment>
<accession>A0A9X4FAS4</accession>
<organism evidence="1 2">
    <name type="scientific">Vibrio aestuarianus</name>
    <dbReference type="NCBI Taxonomy" id="28171"/>
    <lineage>
        <taxon>Bacteria</taxon>
        <taxon>Pseudomonadati</taxon>
        <taxon>Pseudomonadota</taxon>
        <taxon>Gammaproteobacteria</taxon>
        <taxon>Vibrionales</taxon>
        <taxon>Vibrionaceae</taxon>
        <taxon>Vibrio</taxon>
    </lineage>
</organism>
<reference evidence="1" key="1">
    <citation type="submission" date="2022-02" db="EMBL/GenBank/DDBJ databases">
        <title>Emergence and expansion in Europe of a Vibrio aestuarianus clonal complex pathogenic for oysters.</title>
        <authorList>
            <person name="Mesnil A."/>
            <person name="Travers M.-A."/>
        </authorList>
    </citation>
    <scope>NUCLEOTIDE SEQUENCE</scope>
    <source>
        <strain evidence="1">19_064_15T1</strain>
    </source>
</reference>